<comment type="caution">
    <text evidence="1">The sequence shown here is derived from an EMBL/GenBank/DDBJ whole genome shotgun (WGS) entry which is preliminary data.</text>
</comment>
<gene>
    <name evidence="1" type="ORF">HPB49_023239</name>
</gene>
<keyword evidence="2" id="KW-1185">Reference proteome</keyword>
<dbReference type="Proteomes" id="UP000821865">
    <property type="component" value="Chromosome 6"/>
</dbReference>
<protein>
    <submittedName>
        <fullName evidence="1">Uncharacterized protein</fullName>
    </submittedName>
</protein>
<organism evidence="1 2">
    <name type="scientific">Dermacentor silvarum</name>
    <name type="common">Tick</name>
    <dbReference type="NCBI Taxonomy" id="543639"/>
    <lineage>
        <taxon>Eukaryota</taxon>
        <taxon>Metazoa</taxon>
        <taxon>Ecdysozoa</taxon>
        <taxon>Arthropoda</taxon>
        <taxon>Chelicerata</taxon>
        <taxon>Arachnida</taxon>
        <taxon>Acari</taxon>
        <taxon>Parasitiformes</taxon>
        <taxon>Ixodida</taxon>
        <taxon>Ixodoidea</taxon>
        <taxon>Ixodidae</taxon>
        <taxon>Rhipicephalinae</taxon>
        <taxon>Dermacentor</taxon>
    </lineage>
</organism>
<evidence type="ECO:0000313" key="2">
    <source>
        <dbReference type="Proteomes" id="UP000821865"/>
    </source>
</evidence>
<dbReference type="EMBL" id="CM023475">
    <property type="protein sequence ID" value="KAH7946328.1"/>
    <property type="molecule type" value="Genomic_DNA"/>
</dbReference>
<proteinExistence type="predicted"/>
<reference evidence="1" key="1">
    <citation type="submission" date="2020-05" db="EMBL/GenBank/DDBJ databases">
        <title>Large-scale comparative analyses of tick genomes elucidate their genetic diversity and vector capacities.</title>
        <authorList>
            <person name="Jia N."/>
            <person name="Wang J."/>
            <person name="Shi W."/>
            <person name="Du L."/>
            <person name="Sun Y."/>
            <person name="Zhan W."/>
            <person name="Jiang J."/>
            <person name="Wang Q."/>
            <person name="Zhang B."/>
            <person name="Ji P."/>
            <person name="Sakyi L.B."/>
            <person name="Cui X."/>
            <person name="Yuan T."/>
            <person name="Jiang B."/>
            <person name="Yang W."/>
            <person name="Lam T.T.-Y."/>
            <person name="Chang Q."/>
            <person name="Ding S."/>
            <person name="Wang X."/>
            <person name="Zhu J."/>
            <person name="Ruan X."/>
            <person name="Zhao L."/>
            <person name="Wei J."/>
            <person name="Que T."/>
            <person name="Du C."/>
            <person name="Cheng J."/>
            <person name="Dai P."/>
            <person name="Han X."/>
            <person name="Huang E."/>
            <person name="Gao Y."/>
            <person name="Liu J."/>
            <person name="Shao H."/>
            <person name="Ye R."/>
            <person name="Li L."/>
            <person name="Wei W."/>
            <person name="Wang X."/>
            <person name="Wang C."/>
            <person name="Yang T."/>
            <person name="Huo Q."/>
            <person name="Li W."/>
            <person name="Guo W."/>
            <person name="Chen H."/>
            <person name="Zhou L."/>
            <person name="Ni X."/>
            <person name="Tian J."/>
            <person name="Zhou Y."/>
            <person name="Sheng Y."/>
            <person name="Liu T."/>
            <person name="Pan Y."/>
            <person name="Xia L."/>
            <person name="Li J."/>
            <person name="Zhao F."/>
            <person name="Cao W."/>
        </authorList>
    </citation>
    <scope>NUCLEOTIDE SEQUENCE</scope>
    <source>
        <strain evidence="1">Dsil-2018</strain>
    </source>
</reference>
<evidence type="ECO:0000313" key="1">
    <source>
        <dbReference type="EMBL" id="KAH7946328.1"/>
    </source>
</evidence>
<name>A0ACB8CN55_DERSI</name>
<sequence>MVFPGDATSCPRDVVALQLRLPTFWCHNPQVWFAQVEATFDLHHITSETSPFRHLLCDLSPEVAQEVADVIAAP</sequence>
<accession>A0ACB8CN55</accession>